<name>A0AAW0WZL0_CHEQU</name>
<evidence type="ECO:0000256" key="3">
    <source>
        <dbReference type="SAM" id="MobiDB-lite"/>
    </source>
</evidence>
<sequence>MERISQCTKTKSILNVLGPIANQVLELRNRQGVVCDATTVLKLLKQCQDLETSCALLVSRLALYAKSCRDDVLLDEIKRIKIQLDKVTDSLTDATRDLHRGDVGVRDNEDVWAGIVEDTEQLLSTLTEALLAWDRAQLRKVTRALTHLQQCLHRLEQTSSIQHLPDKFQLVVSGSVDLLNLLEVRCGDLYRRAQRERVRLLALQLCHTLTLLASTSVATITQPLSKHIKASHELISNRLQVLLTDLQYHVGLGDADYDMEEAGSFTASVDKVLELLLESQDKSIRSTGKGTQPLSEHVKPLLEEVLRHGIAVAYCSSPDDNHIIMSMCENVLKQLKIVVSLERNGEPDAVDVQISCDILADSVELLEQKINTALIRLITKNFADPMTPIQSLMNMLSPEENTTDRSTLDSCIADFDLHVDSIFQIGGFATSCTSDITRVRLIRDSLFTLEWLESCFVPSVVSAYTDPHPNAYAQASMLAEHWVGCVAQLWDCLDNIMDPSAFSLVTKQEVHQIWAELKEQLYTQDITWIQKQVSRVVNLTSRILTLHEKNDFLTDLQAEDLQIAIREMKQSADAVIMSPTNLSYHRSLIKRVQLTLTLLSRLANSLNEDNIQPDEDFTDTEEHHKRVQSKPDIKLTKAEKEQLCTSNIKDIHMDVATPAPAISKSPSAELNTPLNQQQKLLRRSSRSISRLGEVRTKTGNSNMSGHHSRSLQALTSETLGCDTSIDITKFLSRSTNALSTSTRASRRNFTLRLKEINLDLNGALMIKSNPSTHPSVHSKTALINRHPKDITPEKEITGILEDLTSITSNFTTLTTPSLGRKRKYQWENFEDNKEKSILHRITLKNASFNPKFPEIAVGEAAEIFHEHPSYIDQNYSEVENDSEDHLVWKDFTAILEKKTPVNSSKFDFSSNFSSWQHHQTPISFSAFRKKMAASDSTNCVHKLAKTVADLSDTPFLNPSVSIPTSSSRICNLSNSVGTSSSCSFSSSSASVSTPQRLEDLQIVHQRLTSLRRSLK</sequence>
<accession>A0AAW0WZL0</accession>
<dbReference type="Gene3D" id="1.20.120.810">
    <property type="entry name" value="Vinculin, Vh2 four-helix bundle"/>
    <property type="match status" value="2"/>
</dbReference>
<evidence type="ECO:0000256" key="2">
    <source>
        <dbReference type="ARBA" id="ARBA00022490"/>
    </source>
</evidence>
<dbReference type="GO" id="GO:0098609">
    <property type="term" value="P:cell-cell adhesion"/>
    <property type="evidence" value="ECO:0007669"/>
    <property type="project" value="TreeGrafter"/>
</dbReference>
<organism evidence="4 5">
    <name type="scientific">Cherax quadricarinatus</name>
    <name type="common">Australian red claw crayfish</name>
    <dbReference type="NCBI Taxonomy" id="27406"/>
    <lineage>
        <taxon>Eukaryota</taxon>
        <taxon>Metazoa</taxon>
        <taxon>Ecdysozoa</taxon>
        <taxon>Arthropoda</taxon>
        <taxon>Crustacea</taxon>
        <taxon>Multicrustacea</taxon>
        <taxon>Malacostraca</taxon>
        <taxon>Eumalacostraca</taxon>
        <taxon>Eucarida</taxon>
        <taxon>Decapoda</taxon>
        <taxon>Pleocyemata</taxon>
        <taxon>Astacidea</taxon>
        <taxon>Parastacoidea</taxon>
        <taxon>Parastacidae</taxon>
        <taxon>Cherax</taxon>
    </lineage>
</organism>
<feature type="region of interest" description="Disordered" evidence="3">
    <location>
        <begin position="610"/>
        <end position="630"/>
    </location>
</feature>
<keyword evidence="5" id="KW-1185">Reference proteome</keyword>
<protein>
    <recommendedName>
        <fullName evidence="6">Serendipity locus protein alpha</fullName>
    </recommendedName>
</protein>
<dbReference type="AlphaFoldDB" id="A0AAW0WZL0"/>
<dbReference type="Proteomes" id="UP001445076">
    <property type="component" value="Unassembled WGS sequence"/>
</dbReference>
<dbReference type="Pfam" id="PF05482">
    <property type="entry name" value="Serendipity_A"/>
    <property type="match status" value="1"/>
</dbReference>
<evidence type="ECO:0000313" key="5">
    <source>
        <dbReference type="Proteomes" id="UP001445076"/>
    </source>
</evidence>
<dbReference type="InterPro" id="IPR036723">
    <property type="entry name" value="Alpha-catenin/vinculin-like_sf"/>
</dbReference>
<dbReference type="GO" id="GO:0016477">
    <property type="term" value="P:cell migration"/>
    <property type="evidence" value="ECO:0007669"/>
    <property type="project" value="TreeGrafter"/>
</dbReference>
<dbReference type="GO" id="GO:0005737">
    <property type="term" value="C:cytoplasm"/>
    <property type="evidence" value="ECO:0007669"/>
    <property type="project" value="UniProtKB-SubCell"/>
</dbReference>
<comment type="subcellular location">
    <subcellularLocation>
        <location evidence="1">Cytoplasm</location>
    </subcellularLocation>
</comment>
<dbReference type="PANTHER" id="PTHR18914">
    <property type="entry name" value="ALPHA CATENIN"/>
    <property type="match status" value="1"/>
</dbReference>
<dbReference type="GO" id="GO:0016342">
    <property type="term" value="C:catenin complex"/>
    <property type="evidence" value="ECO:0007669"/>
    <property type="project" value="TreeGrafter"/>
</dbReference>
<dbReference type="GO" id="GO:0005912">
    <property type="term" value="C:adherens junction"/>
    <property type="evidence" value="ECO:0007669"/>
    <property type="project" value="TreeGrafter"/>
</dbReference>
<keyword evidence="2" id="KW-0963">Cytoplasm</keyword>
<evidence type="ECO:0000256" key="1">
    <source>
        <dbReference type="ARBA" id="ARBA00004496"/>
    </source>
</evidence>
<evidence type="ECO:0000313" key="4">
    <source>
        <dbReference type="EMBL" id="KAK8732856.1"/>
    </source>
</evidence>
<dbReference type="EMBL" id="JARKIK010000056">
    <property type="protein sequence ID" value="KAK8732856.1"/>
    <property type="molecule type" value="Genomic_DNA"/>
</dbReference>
<dbReference type="SUPFAM" id="SSF47220">
    <property type="entry name" value="alpha-catenin/vinculin-like"/>
    <property type="match status" value="1"/>
</dbReference>
<dbReference type="GO" id="GO:0007349">
    <property type="term" value="P:cellularization"/>
    <property type="evidence" value="ECO:0007669"/>
    <property type="project" value="InterPro"/>
</dbReference>
<dbReference type="PANTHER" id="PTHR18914:SF33">
    <property type="entry name" value="RE47911P-RELATED"/>
    <property type="match status" value="1"/>
</dbReference>
<proteinExistence type="predicted"/>
<comment type="caution">
    <text evidence="4">The sequence shown here is derived from an EMBL/GenBank/DDBJ whole genome shotgun (WGS) entry which is preliminary data.</text>
</comment>
<gene>
    <name evidence="4" type="ORF">OTU49_006965</name>
</gene>
<feature type="compositionally biased region" description="Basic and acidic residues" evidence="3">
    <location>
        <begin position="620"/>
        <end position="630"/>
    </location>
</feature>
<evidence type="ECO:0008006" key="6">
    <source>
        <dbReference type="Google" id="ProtNLM"/>
    </source>
</evidence>
<dbReference type="GO" id="GO:0008013">
    <property type="term" value="F:beta-catenin binding"/>
    <property type="evidence" value="ECO:0007669"/>
    <property type="project" value="TreeGrafter"/>
</dbReference>
<reference evidence="4 5" key="1">
    <citation type="journal article" date="2024" name="BMC Genomics">
        <title>Genome assembly of redclaw crayfish (Cherax quadricarinatus) provides insights into its immune adaptation and hypoxia tolerance.</title>
        <authorList>
            <person name="Liu Z."/>
            <person name="Zheng J."/>
            <person name="Li H."/>
            <person name="Fang K."/>
            <person name="Wang S."/>
            <person name="He J."/>
            <person name="Zhou D."/>
            <person name="Weng S."/>
            <person name="Chi M."/>
            <person name="Gu Z."/>
            <person name="He J."/>
            <person name="Li F."/>
            <person name="Wang M."/>
        </authorList>
    </citation>
    <scope>NUCLEOTIDE SEQUENCE [LARGE SCALE GENOMIC DNA]</scope>
    <source>
        <strain evidence="4">ZL_2023a</strain>
    </source>
</reference>
<dbReference type="InterPro" id="IPR008837">
    <property type="entry name" value="Serendipity_A"/>
</dbReference>
<dbReference type="GO" id="GO:0051015">
    <property type="term" value="F:actin filament binding"/>
    <property type="evidence" value="ECO:0007669"/>
    <property type="project" value="InterPro"/>
</dbReference>